<dbReference type="EMBL" id="DQ491001">
    <property type="protein sequence ID" value="ABT14086.1"/>
    <property type="molecule type" value="Genomic_DNA"/>
</dbReference>
<protein>
    <submittedName>
        <fullName evidence="2">Uncharacterized protein m532R</fullName>
    </submittedName>
</protein>
<sequence length="69" mass="7720">MPVLIDLQTHDNAIAKHNAIQTCKFLCRLSGVVINFVFPAFEIYLPFDMLEKCVFVILILVATRVVGVA</sequence>
<reference evidence="2 3" key="1">
    <citation type="journal article" date="2007" name="Virology">
        <title>Sequence and annotation of the 314-kb MT325 and the 321-kb FR483 viruses that infect Chlorella Pbi.</title>
        <authorList>
            <person name="Fitzgerald L.A."/>
            <person name="Graves M.V."/>
            <person name="Li X."/>
            <person name="Feldblyum T."/>
            <person name="Hartigan J."/>
            <person name="Van Etten J.L."/>
        </authorList>
    </citation>
    <scope>NUCLEOTIDE SEQUENCE [LARGE SCALE GENOMIC DNA]</scope>
    <source>
        <strain evidence="2 3">MT325</strain>
    </source>
</reference>
<name>A7IUR2_PBCVM</name>
<dbReference type="Proteomes" id="UP000246715">
    <property type="component" value="Segment"/>
</dbReference>
<proteinExistence type="predicted"/>
<evidence type="ECO:0000313" key="3">
    <source>
        <dbReference type="Proteomes" id="UP000246715"/>
    </source>
</evidence>
<gene>
    <name evidence="2" type="primary">m532R</name>
    <name evidence="2" type="ORF">MT325_m532R</name>
</gene>
<keyword evidence="1" id="KW-1133">Transmembrane helix</keyword>
<evidence type="ECO:0000313" key="2">
    <source>
        <dbReference type="EMBL" id="ABT14086.1"/>
    </source>
</evidence>
<organism evidence="2 3">
    <name type="scientific">Paramecium bursaria Chlorella virus MT325</name>
    <name type="common">PBCV-MT325</name>
    <dbReference type="NCBI Taxonomy" id="346932"/>
    <lineage>
        <taxon>Viruses</taxon>
        <taxon>Varidnaviria</taxon>
        <taxon>Bamfordvirae</taxon>
        <taxon>Nucleocytoviricota</taxon>
        <taxon>Megaviricetes</taxon>
        <taxon>Algavirales</taxon>
        <taxon>Phycodnaviridae</taxon>
        <taxon>Chlorovirus</taxon>
        <taxon>Chlorovirus conductrix</taxon>
        <taxon>Paramecium bursaria Chlorella virus A1</taxon>
    </lineage>
</organism>
<keyword evidence="1" id="KW-0812">Transmembrane</keyword>
<feature type="transmembrane region" description="Helical" evidence="1">
    <location>
        <begin position="25"/>
        <end position="43"/>
    </location>
</feature>
<accession>A7IUR2</accession>
<keyword evidence="1" id="KW-0472">Membrane</keyword>
<evidence type="ECO:0000256" key="1">
    <source>
        <dbReference type="SAM" id="Phobius"/>
    </source>
</evidence>
<organismHost>
    <name type="scientific">Paramecium bursaria</name>
    <dbReference type="NCBI Taxonomy" id="74790"/>
</organismHost>